<accession>A0A8H7EMJ0</accession>
<evidence type="ECO:0000256" key="7">
    <source>
        <dbReference type="ARBA" id="ARBA00022692"/>
    </source>
</evidence>
<keyword evidence="9 14" id="KW-1133">Transmembrane helix</keyword>
<dbReference type="UniPathway" id="UPA00378"/>
<comment type="pathway">
    <text evidence="2 14">Protein modification; protein glycosylation.</text>
</comment>
<proteinExistence type="inferred from homology"/>
<keyword evidence="8 14" id="KW-0256">Endoplasmic reticulum</keyword>
<dbReference type="InterPro" id="IPR007873">
    <property type="entry name" value="Glycosyltransferase_ALG3"/>
</dbReference>
<evidence type="ECO:0000256" key="4">
    <source>
        <dbReference type="ARBA" id="ARBA00015561"/>
    </source>
</evidence>
<evidence type="ECO:0000256" key="11">
    <source>
        <dbReference type="ARBA" id="ARBA00044743"/>
    </source>
</evidence>
<evidence type="ECO:0000256" key="1">
    <source>
        <dbReference type="ARBA" id="ARBA00004477"/>
    </source>
</evidence>
<dbReference type="PANTHER" id="PTHR12646">
    <property type="entry name" value="NOT56 - RELATED"/>
    <property type="match status" value="1"/>
</dbReference>
<dbReference type="GO" id="GO:0005789">
    <property type="term" value="C:endoplasmic reticulum membrane"/>
    <property type="evidence" value="ECO:0007669"/>
    <property type="project" value="UniProtKB-SubCell"/>
</dbReference>
<comment type="catalytic activity">
    <reaction evidence="12 14">
        <text>an alpha-D-Man-(1-&gt;2)-alpha-D-Man-(1-&gt;2)-alpha-D-Man-(1-&gt;3)-[alpha-D-Man-(1-&gt;6)]-beta-D-Man-(1-&gt;4)-beta-D-GlcNAc-(1-&gt;4)-alpha-D-GlcNAc-diphospho-di-trans,poly-cis-dolichol + a di-trans,poly-cis-dolichyl beta-D-mannosyl phosphate = an alpha-D-Man-(1-&gt;2)-alpha-D-Man-(1-&gt;2)-alpha-D-Man-(1-&gt;3)-[alpha-D-Man-(1-&gt;3)-alpha-D-Man-(1-&gt;6)]-beta-D-Man-(1-&gt;4)-beta-D-GlcNAc-(1-&gt;4)-alpha-D-GlcNAc-diphospho-di-trans,poly-cis-dolichol + a di-trans,poly-cis-dolichyl phosphate + H(+)</text>
        <dbReference type="Rhea" id="RHEA:29527"/>
        <dbReference type="Rhea" id="RHEA-COMP:19498"/>
        <dbReference type="Rhea" id="RHEA-COMP:19501"/>
        <dbReference type="Rhea" id="RHEA-COMP:19516"/>
        <dbReference type="Rhea" id="RHEA-COMP:19517"/>
        <dbReference type="ChEBI" id="CHEBI:15378"/>
        <dbReference type="ChEBI" id="CHEBI:57683"/>
        <dbReference type="ChEBI" id="CHEBI:58211"/>
        <dbReference type="ChEBI" id="CHEBI:132515"/>
        <dbReference type="ChEBI" id="CHEBI:132516"/>
        <dbReference type="EC" id="2.4.1.258"/>
    </reaction>
    <physiologicalReaction direction="left-to-right" evidence="12 14">
        <dbReference type="Rhea" id="RHEA:29528"/>
    </physiologicalReaction>
</comment>
<evidence type="ECO:0000256" key="12">
    <source>
        <dbReference type="ARBA" id="ARBA00049506"/>
    </source>
</evidence>
<dbReference type="EC" id="2.4.1.258" evidence="3 14"/>
<evidence type="ECO:0000256" key="10">
    <source>
        <dbReference type="ARBA" id="ARBA00023136"/>
    </source>
</evidence>
<keyword evidence="5 14" id="KW-0328">Glycosyltransferase</keyword>
<name>A0A8H7EMJ0_9FUNG</name>
<keyword evidence="7 14" id="KW-0812">Transmembrane</keyword>
<dbReference type="OrthoDB" id="20028at2759"/>
<protein>
    <recommendedName>
        <fullName evidence="4 14">Dol-P-Man:Man(5)GlcNAc(2)-PP-Dol alpha-1,3-mannosyltransferase</fullName>
        <ecNumber evidence="3 14">2.4.1.258</ecNumber>
    </recommendedName>
    <alternativeName>
        <fullName evidence="14">Dol-P-Man-dependent alpha(1-3)-mannosyltransferase</fullName>
    </alternativeName>
</protein>
<comment type="caution">
    <text evidence="15">The sequence shown here is derived from an EMBL/GenBank/DDBJ whole genome shotgun (WGS) entry which is preliminary data.</text>
</comment>
<feature type="transmembrane region" description="Helical" evidence="14">
    <location>
        <begin position="33"/>
        <end position="53"/>
    </location>
</feature>
<evidence type="ECO:0000313" key="16">
    <source>
        <dbReference type="Proteomes" id="UP000605846"/>
    </source>
</evidence>
<gene>
    <name evidence="15" type="primary">L(2)NOT</name>
    <name evidence="15" type="ORF">EC973_003050</name>
</gene>
<comment type="caution">
    <text evidence="14">Lacks conserved residue(s) required for the propagation of feature annotation.</text>
</comment>
<dbReference type="AlphaFoldDB" id="A0A8H7EMJ0"/>
<evidence type="ECO:0000313" key="15">
    <source>
        <dbReference type="EMBL" id="KAF7722524.1"/>
    </source>
</evidence>
<feature type="transmembrane region" description="Helical" evidence="14">
    <location>
        <begin position="118"/>
        <end position="136"/>
    </location>
</feature>
<comment type="subcellular location">
    <subcellularLocation>
        <location evidence="1 14">Endoplasmic reticulum membrane</location>
        <topology evidence="1 14">Multi-pass membrane protein</topology>
    </subcellularLocation>
</comment>
<keyword evidence="16" id="KW-1185">Reference proteome</keyword>
<dbReference type="Pfam" id="PF05208">
    <property type="entry name" value="ALG3"/>
    <property type="match status" value="1"/>
</dbReference>
<sequence>MAKQKPRTSQETPVLTLHHVKHFLSKLLMDPTYFWYLAGVLLIGEVFFNMLIIQKVPYTEIDWKAYMQEVEGFIHGERDYKALRGDTGPLVYPAGFVYIYSGLYILTDGGNNVRLAQYLFEGLYIVTQWVVFAIYAHSRKVVFEV</sequence>
<evidence type="ECO:0000256" key="14">
    <source>
        <dbReference type="RuleBase" id="RU364047"/>
    </source>
</evidence>
<feature type="transmembrane region" description="Helical" evidence="14">
    <location>
        <begin position="90"/>
        <end position="106"/>
    </location>
</feature>
<evidence type="ECO:0000256" key="3">
    <source>
        <dbReference type="ARBA" id="ARBA00011964"/>
    </source>
</evidence>
<dbReference type="Proteomes" id="UP000605846">
    <property type="component" value="Unassembled WGS sequence"/>
</dbReference>
<evidence type="ECO:0000256" key="8">
    <source>
        <dbReference type="ARBA" id="ARBA00022824"/>
    </source>
</evidence>
<reference evidence="15" key="1">
    <citation type="submission" date="2020-01" db="EMBL/GenBank/DDBJ databases">
        <title>Genome Sequencing of Three Apophysomyces-Like Fungal Strains Confirms a Novel Fungal Genus in the Mucoromycota with divergent Burkholderia-like Endosymbiotic Bacteria.</title>
        <authorList>
            <person name="Stajich J.E."/>
            <person name="Macias A.M."/>
            <person name="Carter-House D."/>
            <person name="Lovett B."/>
            <person name="Kasson L.R."/>
            <person name="Berry K."/>
            <person name="Grigoriev I."/>
            <person name="Chang Y."/>
            <person name="Spatafora J."/>
            <person name="Kasson M.T."/>
        </authorList>
    </citation>
    <scope>NUCLEOTIDE SEQUENCE</scope>
    <source>
        <strain evidence="15">NRRL A-21654</strain>
    </source>
</reference>
<evidence type="ECO:0000256" key="2">
    <source>
        <dbReference type="ARBA" id="ARBA00004922"/>
    </source>
</evidence>
<evidence type="ECO:0000256" key="13">
    <source>
        <dbReference type="ARBA" id="ARBA00093457"/>
    </source>
</evidence>
<dbReference type="PANTHER" id="PTHR12646:SF0">
    <property type="entry name" value="DOL-P-MAN:MAN(5)GLCNAC(2)-PP-DOL ALPHA-1,3-MANNOSYLTRANSFERASE"/>
    <property type="match status" value="1"/>
</dbReference>
<evidence type="ECO:0000256" key="6">
    <source>
        <dbReference type="ARBA" id="ARBA00022679"/>
    </source>
</evidence>
<dbReference type="EMBL" id="JABAYA010000190">
    <property type="protein sequence ID" value="KAF7722524.1"/>
    <property type="molecule type" value="Genomic_DNA"/>
</dbReference>
<comment type="function">
    <text evidence="11 14">Dol-P-Man:Man(5)GlcNAc(2)-PP-Dol alpha-1,3-mannosyltransferase that operates in the biosynthetic pathway of dolichol-linked oligosaccharides, the glycan precursors employed in protein asparagine (N)-glycosylation. The assembly of dolichol-linked oligosaccharides begins on the cytosolic side of the endoplasmic reticulum membrane and finishes in its lumen. The sequential addition of sugars to dolichol pyrophosphate produces dolichol-linked oligosaccharides containing fourteen sugars, including two GlcNAcs, nine mannoses and three glucoses. Once assembled, the oligosaccharide is transferred from the lipid to nascent proteins by oligosaccharyltransferases. In the lumen of the endoplasmic reticulum, adds the first dolichyl beta-D-mannosyl phosphate derived mannose in an alpha-1,3 linkage to Man(5)GlcNAc(2)-PP-dolichol to produce Man(6)GlcNAc(2)-PP-dolichol.</text>
</comment>
<organism evidence="15 16">
    <name type="scientific">Apophysomyces ossiformis</name>
    <dbReference type="NCBI Taxonomy" id="679940"/>
    <lineage>
        <taxon>Eukaryota</taxon>
        <taxon>Fungi</taxon>
        <taxon>Fungi incertae sedis</taxon>
        <taxon>Mucoromycota</taxon>
        <taxon>Mucoromycotina</taxon>
        <taxon>Mucoromycetes</taxon>
        <taxon>Mucorales</taxon>
        <taxon>Mucorineae</taxon>
        <taxon>Mucoraceae</taxon>
        <taxon>Apophysomyces</taxon>
    </lineage>
</organism>
<evidence type="ECO:0000256" key="9">
    <source>
        <dbReference type="ARBA" id="ARBA00022989"/>
    </source>
</evidence>
<keyword evidence="6 14" id="KW-0808">Transferase</keyword>
<evidence type="ECO:0000256" key="5">
    <source>
        <dbReference type="ARBA" id="ARBA00022676"/>
    </source>
</evidence>
<dbReference type="GO" id="GO:0052925">
    <property type="term" value="F:dol-P-Man:Man(5)GlcNAc(2)-PP-Dol alpha-1,3-mannosyltransferase activity"/>
    <property type="evidence" value="ECO:0007669"/>
    <property type="project" value="UniProtKB-EC"/>
</dbReference>
<comment type="similarity">
    <text evidence="13">Belongs to the glycosyltransferase ALG3 family.</text>
</comment>
<keyword evidence="10 14" id="KW-0472">Membrane</keyword>